<dbReference type="AlphaFoldDB" id="A0A1B1MKL0"/>
<dbReference type="SUPFAM" id="SSF53474">
    <property type="entry name" value="alpha/beta-Hydrolases"/>
    <property type="match status" value="1"/>
</dbReference>
<organism evidence="1 2">
    <name type="scientific">Streptomyces lincolnensis</name>
    <dbReference type="NCBI Taxonomy" id="1915"/>
    <lineage>
        <taxon>Bacteria</taxon>
        <taxon>Bacillati</taxon>
        <taxon>Actinomycetota</taxon>
        <taxon>Actinomycetes</taxon>
        <taxon>Kitasatosporales</taxon>
        <taxon>Streptomycetaceae</taxon>
        <taxon>Streptomyces</taxon>
    </lineage>
</organism>
<dbReference type="GO" id="GO:0016787">
    <property type="term" value="F:hydrolase activity"/>
    <property type="evidence" value="ECO:0007669"/>
    <property type="project" value="UniProtKB-KW"/>
</dbReference>
<sequence length="299" mass="31539">MTAAGSAVAARPPATVRRITLDADGTPLSALLALPEHTPPRATVVALHGAGMSAAYFHGTARPDTSFLALAADLGFAAVALDRPGYGLSARRLPEGQGVMEQATTIAAAVRDLTARHLPGAGVFLLAHSFGGKPALGIAADGLVPGLLGLAVSGCGDEYLVPPTATTGRAAQWRLNWGPLRLYPPGTFRASGAVVAPAPPRELADAGRWPETFRRIGGRIRVPVRFTFAEHEHWWRHDRRAVAQLRSRLHAAPRVLVDHQPDAGHNISLGWTARAYHLGVLGFVADCLRPDGDGKEHPA</sequence>
<gene>
    <name evidence="1" type="ORF">SLINC_6890</name>
</gene>
<keyword evidence="1" id="KW-0378">Hydrolase</keyword>
<name>A0A1B1MKL0_STRLN</name>
<dbReference type="Gene3D" id="3.40.50.1820">
    <property type="entry name" value="alpha/beta hydrolase"/>
    <property type="match status" value="1"/>
</dbReference>
<dbReference type="InterPro" id="IPR029058">
    <property type="entry name" value="AB_hydrolase_fold"/>
</dbReference>
<dbReference type="KEGG" id="sls:SLINC_6890"/>
<dbReference type="STRING" id="1915.SLINC_6890"/>
<accession>A0A1B1MKL0</accession>
<keyword evidence="2" id="KW-1185">Reference proteome</keyword>
<dbReference type="RefSeq" id="WP_067442571.1">
    <property type="nucleotide sequence ID" value="NZ_CP016438.1"/>
</dbReference>
<dbReference type="OrthoDB" id="4276066at2"/>
<evidence type="ECO:0000313" key="2">
    <source>
        <dbReference type="Proteomes" id="UP000092598"/>
    </source>
</evidence>
<reference evidence="1 2" key="1">
    <citation type="submission" date="2016-07" db="EMBL/GenBank/DDBJ databases">
        <title>Enhancement of antibiotic productionsby engineered nitrateutilization in actinobacteria.</title>
        <authorList>
            <person name="Meng S.C."/>
        </authorList>
    </citation>
    <scope>NUCLEOTIDE SEQUENCE [LARGE SCALE GENOMIC DNA]</scope>
    <source>
        <strain evidence="1 2">NRRL 2936</strain>
    </source>
</reference>
<proteinExistence type="predicted"/>
<dbReference type="Proteomes" id="UP000092598">
    <property type="component" value="Chromosome"/>
</dbReference>
<dbReference type="InterPro" id="IPR000073">
    <property type="entry name" value="AB_hydrolase_1"/>
</dbReference>
<dbReference type="EMBL" id="CP016438">
    <property type="protein sequence ID" value="ANS69114.1"/>
    <property type="molecule type" value="Genomic_DNA"/>
</dbReference>
<protein>
    <submittedName>
        <fullName evidence="1">Putative hydrolase</fullName>
    </submittedName>
</protein>
<dbReference type="Pfam" id="PF00561">
    <property type="entry name" value="Abhydrolase_1"/>
    <property type="match status" value="1"/>
</dbReference>
<evidence type="ECO:0000313" key="1">
    <source>
        <dbReference type="EMBL" id="ANS69114.1"/>
    </source>
</evidence>